<dbReference type="InterPro" id="IPR002156">
    <property type="entry name" value="RNaseH_domain"/>
</dbReference>
<evidence type="ECO:0000313" key="2">
    <source>
        <dbReference type="EMBL" id="KAA3479024.1"/>
    </source>
</evidence>
<name>A0A5B6WCL8_9ROSI</name>
<dbReference type="PANTHER" id="PTHR48475:SF1">
    <property type="entry name" value="RNASE H TYPE-1 DOMAIN-CONTAINING PROTEIN"/>
    <property type="match status" value="1"/>
</dbReference>
<proteinExistence type="predicted"/>
<keyword evidence="2" id="KW-0548">Nucleotidyltransferase</keyword>
<dbReference type="InterPro" id="IPR036397">
    <property type="entry name" value="RNaseH_sf"/>
</dbReference>
<keyword evidence="3" id="KW-1185">Reference proteome</keyword>
<reference evidence="3" key="1">
    <citation type="journal article" date="2019" name="Plant Biotechnol. J.">
        <title>Genome sequencing of the Australian wild diploid species Gossypium australe highlights disease resistance and delayed gland morphogenesis.</title>
        <authorList>
            <person name="Cai Y."/>
            <person name="Cai X."/>
            <person name="Wang Q."/>
            <person name="Wang P."/>
            <person name="Zhang Y."/>
            <person name="Cai C."/>
            <person name="Xu Y."/>
            <person name="Wang K."/>
            <person name="Zhou Z."/>
            <person name="Wang C."/>
            <person name="Geng S."/>
            <person name="Li B."/>
            <person name="Dong Q."/>
            <person name="Hou Y."/>
            <person name="Wang H."/>
            <person name="Ai P."/>
            <person name="Liu Z."/>
            <person name="Yi F."/>
            <person name="Sun M."/>
            <person name="An G."/>
            <person name="Cheng J."/>
            <person name="Zhang Y."/>
            <person name="Shi Q."/>
            <person name="Xie Y."/>
            <person name="Shi X."/>
            <person name="Chang Y."/>
            <person name="Huang F."/>
            <person name="Chen Y."/>
            <person name="Hong S."/>
            <person name="Mi L."/>
            <person name="Sun Q."/>
            <person name="Zhang L."/>
            <person name="Zhou B."/>
            <person name="Peng R."/>
            <person name="Zhang X."/>
            <person name="Liu F."/>
        </authorList>
    </citation>
    <scope>NUCLEOTIDE SEQUENCE [LARGE SCALE GENOMIC DNA]</scope>
    <source>
        <strain evidence="3">cv. PA1801</strain>
    </source>
</reference>
<sequence length="230" mass="26533">MFVTTTEEDTLEDCPWKLNFDGASNAVGNGVGAVLISLSGDHYPFTCKLDFNYTNNMAEYKACIMGIQAAIDHEVKVLELVFELIEEFDDITFFYLRRDENQMADALATLDSMIRVNEQECMKHIQMSIFETPGHCCSIDEEEERDDHPWYHNILRYVKSREYSDQATENDRGTLRRLANDYVLDGEILYKKRKNQVLLRCVDAIEAKKILEEVHEGVCRTHANGLTMAR</sequence>
<dbReference type="GO" id="GO:0003676">
    <property type="term" value="F:nucleic acid binding"/>
    <property type="evidence" value="ECO:0007669"/>
    <property type="project" value="InterPro"/>
</dbReference>
<dbReference type="EMBL" id="SMMG02000003">
    <property type="protein sequence ID" value="KAA3479024.1"/>
    <property type="molecule type" value="Genomic_DNA"/>
</dbReference>
<dbReference type="Gene3D" id="3.30.420.10">
    <property type="entry name" value="Ribonuclease H-like superfamily/Ribonuclease H"/>
    <property type="match status" value="1"/>
</dbReference>
<dbReference type="PANTHER" id="PTHR48475">
    <property type="entry name" value="RIBONUCLEASE H"/>
    <property type="match status" value="1"/>
</dbReference>
<keyword evidence="2" id="KW-0695">RNA-directed DNA polymerase</keyword>
<gene>
    <name evidence="2" type="ORF">EPI10_019581</name>
</gene>
<keyword evidence="2" id="KW-0808">Transferase</keyword>
<dbReference type="AlphaFoldDB" id="A0A5B6WCL8"/>
<accession>A0A5B6WCL8</accession>
<dbReference type="SUPFAM" id="SSF53098">
    <property type="entry name" value="Ribonuclease H-like"/>
    <property type="match status" value="1"/>
</dbReference>
<feature type="domain" description="RNase H type-1" evidence="1">
    <location>
        <begin position="19"/>
        <end position="79"/>
    </location>
</feature>
<protein>
    <submittedName>
        <fullName evidence="2">RNA-directed DNA polymerase (Reverse transcriptase), Ribonuclease H</fullName>
    </submittedName>
</protein>
<evidence type="ECO:0000259" key="1">
    <source>
        <dbReference type="Pfam" id="PF13456"/>
    </source>
</evidence>
<dbReference type="GO" id="GO:0003964">
    <property type="term" value="F:RNA-directed DNA polymerase activity"/>
    <property type="evidence" value="ECO:0007669"/>
    <property type="project" value="UniProtKB-KW"/>
</dbReference>
<comment type="caution">
    <text evidence="2">The sequence shown here is derived from an EMBL/GenBank/DDBJ whole genome shotgun (WGS) entry which is preliminary data.</text>
</comment>
<dbReference type="InterPro" id="IPR012337">
    <property type="entry name" value="RNaseH-like_sf"/>
</dbReference>
<dbReference type="Pfam" id="PF13456">
    <property type="entry name" value="RVT_3"/>
    <property type="match status" value="1"/>
</dbReference>
<organism evidence="2 3">
    <name type="scientific">Gossypium australe</name>
    <dbReference type="NCBI Taxonomy" id="47621"/>
    <lineage>
        <taxon>Eukaryota</taxon>
        <taxon>Viridiplantae</taxon>
        <taxon>Streptophyta</taxon>
        <taxon>Embryophyta</taxon>
        <taxon>Tracheophyta</taxon>
        <taxon>Spermatophyta</taxon>
        <taxon>Magnoliopsida</taxon>
        <taxon>eudicotyledons</taxon>
        <taxon>Gunneridae</taxon>
        <taxon>Pentapetalae</taxon>
        <taxon>rosids</taxon>
        <taxon>malvids</taxon>
        <taxon>Malvales</taxon>
        <taxon>Malvaceae</taxon>
        <taxon>Malvoideae</taxon>
        <taxon>Gossypium</taxon>
    </lineage>
</organism>
<dbReference type="OrthoDB" id="1300544at2759"/>
<evidence type="ECO:0000313" key="3">
    <source>
        <dbReference type="Proteomes" id="UP000325315"/>
    </source>
</evidence>
<dbReference type="GO" id="GO:0004523">
    <property type="term" value="F:RNA-DNA hybrid ribonuclease activity"/>
    <property type="evidence" value="ECO:0007669"/>
    <property type="project" value="InterPro"/>
</dbReference>
<dbReference type="Proteomes" id="UP000325315">
    <property type="component" value="Unassembled WGS sequence"/>
</dbReference>